<dbReference type="EMBL" id="JAVDSB010000004">
    <property type="protein sequence ID" value="MDR6551964.1"/>
    <property type="molecule type" value="Genomic_DNA"/>
</dbReference>
<dbReference type="PANTHER" id="PTHR30572:SF4">
    <property type="entry name" value="ABC TRANSPORTER PERMEASE YTRF"/>
    <property type="match status" value="1"/>
</dbReference>
<feature type="transmembrane region" description="Helical" evidence="1">
    <location>
        <begin position="376"/>
        <end position="397"/>
    </location>
</feature>
<evidence type="ECO:0000313" key="4">
    <source>
        <dbReference type="Proteomes" id="UP001267290"/>
    </source>
</evidence>
<keyword evidence="1" id="KW-1133">Transmembrane helix</keyword>
<feature type="transmembrane region" description="Helical" evidence="1">
    <location>
        <begin position="249"/>
        <end position="268"/>
    </location>
</feature>
<feature type="domain" description="MacB-like periplasmic core" evidence="2">
    <location>
        <begin position="15"/>
        <end position="196"/>
    </location>
</feature>
<gene>
    <name evidence="3" type="ORF">J2736_003153</name>
</gene>
<feature type="transmembrane region" description="Helical" evidence="1">
    <location>
        <begin position="435"/>
        <end position="452"/>
    </location>
</feature>
<keyword evidence="1" id="KW-0812">Transmembrane</keyword>
<feature type="transmembrane region" description="Helical" evidence="1">
    <location>
        <begin position="297"/>
        <end position="316"/>
    </location>
</feature>
<evidence type="ECO:0000256" key="1">
    <source>
        <dbReference type="SAM" id="Phobius"/>
    </source>
</evidence>
<keyword evidence="4" id="KW-1185">Reference proteome</keyword>
<protein>
    <recommendedName>
        <fullName evidence="2">MacB-like periplasmic core domain-containing protein</fullName>
    </recommendedName>
</protein>
<evidence type="ECO:0000313" key="3">
    <source>
        <dbReference type="EMBL" id="MDR6551964.1"/>
    </source>
</evidence>
<accession>A0ABU1NWW0</accession>
<dbReference type="RefSeq" id="WP_310499514.1">
    <property type="nucleotide sequence ID" value="NZ_JAVDSB010000004.1"/>
</dbReference>
<proteinExistence type="predicted"/>
<reference evidence="3 4" key="1">
    <citation type="submission" date="2023-07" db="EMBL/GenBank/DDBJ databases">
        <title>Sorghum-associated microbial communities from plants grown in Nebraska, USA.</title>
        <authorList>
            <person name="Schachtman D."/>
        </authorList>
    </citation>
    <scope>NUCLEOTIDE SEQUENCE [LARGE SCALE GENOMIC DNA]</scope>
    <source>
        <strain evidence="3 4">CC258</strain>
    </source>
</reference>
<sequence length="467" mass="51669">MQRSRLAAWMVFTGVLLLLASSGFIASVVRDWEQSNGSYGMQQITVNVDPSAARASPVGLSLKEAELLTKKWAPLPIAYAAREQSRAVYGAARLNADVFGVNGDYTDFNEMKLKAGASFARNSVEEHSRVAIVSEAVAQQLFHANQVVGKTIELFGVAFTVIGVIEEEGSLLRHMSDDGTPNVLIPITTLFDIQSDTSIETLQLAGKPSAVAGGESQVNQVLNSIGHSPGQFTIVNHELAHTRMAQWRLVQLFVCGMLAIYLFVRLLVRQLTIIQGVLRNRLARDNWIDAVIHERSALLISTLAILGMTACIMALWKGIQFHLYIPLEWVPEQIIDLSFYMEKLRSFWQQEAAQMGYVPSPQELVIDAANRLTGGLFLGGMLFGLPLLLLGIRLWVLERVPVYTQLQRIFMYVPVAAVFIFAMAQWAGLSYQIELLDYAVLGALCTVAIIYWNPSKGVEFSYAQNVS</sequence>
<keyword evidence="1" id="KW-0472">Membrane</keyword>
<comment type="caution">
    <text evidence="3">The sequence shown here is derived from an EMBL/GenBank/DDBJ whole genome shotgun (WGS) entry which is preliminary data.</text>
</comment>
<dbReference type="InterPro" id="IPR050250">
    <property type="entry name" value="Macrolide_Exporter_MacB"/>
</dbReference>
<feature type="transmembrane region" description="Helical" evidence="1">
    <location>
        <begin position="409"/>
        <end position="429"/>
    </location>
</feature>
<organism evidence="3 4">
    <name type="scientific">Paenibacillus qinlingensis</name>
    <dbReference type="NCBI Taxonomy" id="1837343"/>
    <lineage>
        <taxon>Bacteria</taxon>
        <taxon>Bacillati</taxon>
        <taxon>Bacillota</taxon>
        <taxon>Bacilli</taxon>
        <taxon>Bacillales</taxon>
        <taxon>Paenibacillaceae</taxon>
        <taxon>Paenibacillus</taxon>
    </lineage>
</organism>
<dbReference type="Pfam" id="PF12704">
    <property type="entry name" value="MacB_PCD"/>
    <property type="match status" value="1"/>
</dbReference>
<dbReference type="Proteomes" id="UP001267290">
    <property type="component" value="Unassembled WGS sequence"/>
</dbReference>
<dbReference type="InterPro" id="IPR025857">
    <property type="entry name" value="MacB_PCD"/>
</dbReference>
<name>A0ABU1NWW0_9BACL</name>
<dbReference type="PANTHER" id="PTHR30572">
    <property type="entry name" value="MEMBRANE COMPONENT OF TRANSPORTER-RELATED"/>
    <property type="match status" value="1"/>
</dbReference>
<evidence type="ECO:0000259" key="2">
    <source>
        <dbReference type="Pfam" id="PF12704"/>
    </source>
</evidence>